<keyword evidence="1" id="KW-1133">Transmembrane helix</keyword>
<gene>
    <name evidence="2" type="ORF">RU08_00295</name>
</gene>
<evidence type="ECO:0000313" key="3">
    <source>
        <dbReference type="Proteomes" id="UP000032068"/>
    </source>
</evidence>
<proteinExistence type="predicted"/>
<evidence type="ECO:0000313" key="2">
    <source>
        <dbReference type="EMBL" id="KIQ06536.1"/>
    </source>
</evidence>
<comment type="caution">
    <text evidence="2">The sequence shown here is derived from an EMBL/GenBank/DDBJ whole genome shotgun (WGS) entry which is preliminary data.</text>
</comment>
<protein>
    <recommendedName>
        <fullName evidence="4">DUF2946 domain-containing protein</fullName>
    </recommendedName>
</protein>
<dbReference type="Pfam" id="PF11162">
    <property type="entry name" value="DUF2946"/>
    <property type="match status" value="1"/>
</dbReference>
<dbReference type="EMBL" id="JXQW01000001">
    <property type="protein sequence ID" value="KIQ06536.1"/>
    <property type="molecule type" value="Genomic_DNA"/>
</dbReference>
<dbReference type="RefSeq" id="WP_042551780.1">
    <property type="nucleotide sequence ID" value="NZ_JXQW01000001.1"/>
</dbReference>
<dbReference type="Proteomes" id="UP000032068">
    <property type="component" value="Unassembled WGS sequence"/>
</dbReference>
<sequence length="132" mass="13993">MKLARDERSLIAWMLYASVLFSLFVCGIHHGQMSGLALSGLNGGYCASGSDHGQSYDDGGSSQSQQMSAPFNCPLCSSSSLAVAVNTASWNIGHLLSALPSPIVARSLAQPPPRYLWPSLNPRASPFRLLAV</sequence>
<name>A0A0D0KC24_9PSED</name>
<dbReference type="InterPro" id="IPR021333">
    <property type="entry name" value="DUF2946"/>
</dbReference>
<feature type="transmembrane region" description="Helical" evidence="1">
    <location>
        <begin position="12"/>
        <end position="31"/>
    </location>
</feature>
<accession>A0A0D0KC24</accession>
<reference evidence="2 3" key="1">
    <citation type="submission" date="2014-12" db="EMBL/GenBank/DDBJ databases">
        <title>16Stimator: statistical estimation of ribosomal gene copy numbers from draft genome assemblies.</title>
        <authorList>
            <person name="Perisin M.A."/>
            <person name="Vetter M."/>
            <person name="Gilbert J.A."/>
            <person name="Bergelson J."/>
        </authorList>
    </citation>
    <scope>NUCLEOTIDE SEQUENCE [LARGE SCALE GENOMIC DNA]</scope>
    <source>
        <strain evidence="2 3">MEJ086</strain>
    </source>
</reference>
<dbReference type="OrthoDB" id="7017304at2"/>
<keyword evidence="1" id="KW-0812">Transmembrane</keyword>
<evidence type="ECO:0008006" key="4">
    <source>
        <dbReference type="Google" id="ProtNLM"/>
    </source>
</evidence>
<keyword evidence="1" id="KW-0472">Membrane</keyword>
<evidence type="ECO:0000256" key="1">
    <source>
        <dbReference type="SAM" id="Phobius"/>
    </source>
</evidence>
<dbReference type="AlphaFoldDB" id="A0A0D0KC24"/>
<organism evidence="2 3">
    <name type="scientific">Pseudomonas fulva</name>
    <dbReference type="NCBI Taxonomy" id="47880"/>
    <lineage>
        <taxon>Bacteria</taxon>
        <taxon>Pseudomonadati</taxon>
        <taxon>Pseudomonadota</taxon>
        <taxon>Gammaproteobacteria</taxon>
        <taxon>Pseudomonadales</taxon>
        <taxon>Pseudomonadaceae</taxon>
        <taxon>Pseudomonas</taxon>
    </lineage>
</organism>